<evidence type="ECO:0000256" key="7">
    <source>
        <dbReference type="ARBA" id="ARBA00022763"/>
    </source>
</evidence>
<dbReference type="SMART" id="SM00891">
    <property type="entry name" value="ERCC4"/>
    <property type="match status" value="1"/>
</dbReference>
<dbReference type="InterPro" id="IPR042530">
    <property type="entry name" value="EME1/EME2_C"/>
</dbReference>
<comment type="caution">
    <text evidence="16">The sequence shown here is derived from an EMBL/GenBank/DDBJ whole genome shotgun (WGS) entry which is preliminary data.</text>
</comment>
<keyword evidence="9" id="KW-0460">Magnesium</keyword>
<keyword evidence="6" id="KW-0255">Endonuclease</keyword>
<feature type="compositionally biased region" description="Acidic residues" evidence="14">
    <location>
        <begin position="253"/>
        <end position="262"/>
    </location>
</feature>
<feature type="region of interest" description="Disordered" evidence="14">
    <location>
        <begin position="46"/>
        <end position="83"/>
    </location>
</feature>
<evidence type="ECO:0000256" key="5">
    <source>
        <dbReference type="ARBA" id="ARBA00022723"/>
    </source>
</evidence>
<feature type="compositionally biased region" description="Polar residues" evidence="14">
    <location>
        <begin position="124"/>
        <end position="136"/>
    </location>
</feature>
<evidence type="ECO:0000256" key="6">
    <source>
        <dbReference type="ARBA" id="ARBA00022759"/>
    </source>
</evidence>
<keyword evidence="12" id="KW-0539">Nucleus</keyword>
<protein>
    <submittedName>
        <fullName evidence="16">ERCC4 domain-containing protein</fullName>
    </submittedName>
</protein>
<evidence type="ECO:0000256" key="2">
    <source>
        <dbReference type="ARBA" id="ARBA00004123"/>
    </source>
</evidence>
<proteinExistence type="inferred from homology"/>
<keyword evidence="11" id="KW-0234">DNA repair</keyword>
<dbReference type="Gene3D" id="1.10.150.670">
    <property type="entry name" value="Crossover junction endonuclease EME1, DNA-binding domain"/>
    <property type="match status" value="1"/>
</dbReference>
<evidence type="ECO:0000256" key="10">
    <source>
        <dbReference type="ARBA" id="ARBA00023172"/>
    </source>
</evidence>
<evidence type="ECO:0000256" key="13">
    <source>
        <dbReference type="ARBA" id="ARBA00023254"/>
    </source>
</evidence>
<accession>A0ABR4I148</accession>
<feature type="compositionally biased region" description="Low complexity" evidence="14">
    <location>
        <begin position="155"/>
        <end position="167"/>
    </location>
</feature>
<evidence type="ECO:0000313" key="17">
    <source>
        <dbReference type="Proteomes" id="UP001610334"/>
    </source>
</evidence>
<dbReference type="InterPro" id="IPR006166">
    <property type="entry name" value="ERCC4_domain"/>
</dbReference>
<dbReference type="Gene3D" id="3.40.50.10130">
    <property type="match status" value="1"/>
</dbReference>
<evidence type="ECO:0000256" key="3">
    <source>
        <dbReference type="ARBA" id="ARBA00005313"/>
    </source>
</evidence>
<feature type="domain" description="ERCC4" evidence="15">
    <location>
        <begin position="341"/>
        <end position="623"/>
    </location>
</feature>
<evidence type="ECO:0000256" key="14">
    <source>
        <dbReference type="SAM" id="MobiDB-lite"/>
    </source>
</evidence>
<evidence type="ECO:0000313" key="16">
    <source>
        <dbReference type="EMBL" id="KAL2821467.1"/>
    </source>
</evidence>
<dbReference type="CDD" id="cd20085">
    <property type="entry name" value="XPF_nuclease_Mms4"/>
    <property type="match status" value="1"/>
</dbReference>
<feature type="compositionally biased region" description="Low complexity" evidence="14">
    <location>
        <begin position="491"/>
        <end position="502"/>
    </location>
</feature>
<comment type="subcellular location">
    <subcellularLocation>
        <location evidence="2">Nucleus</location>
    </subcellularLocation>
</comment>
<gene>
    <name evidence="16" type="ORF">BJX63DRAFT_427470</name>
</gene>
<keyword evidence="10" id="KW-0233">DNA recombination</keyword>
<evidence type="ECO:0000256" key="8">
    <source>
        <dbReference type="ARBA" id="ARBA00022801"/>
    </source>
</evidence>
<dbReference type="InterPro" id="IPR033310">
    <property type="entry name" value="Mms4/EME1/EME2"/>
</dbReference>
<keyword evidence="4" id="KW-0540">Nuclease</keyword>
<dbReference type="PANTHER" id="PTHR21077:SF5">
    <property type="entry name" value="CROSSOVER JUNCTION ENDONUCLEASE MMS4"/>
    <property type="match status" value="1"/>
</dbReference>
<evidence type="ECO:0000256" key="4">
    <source>
        <dbReference type="ARBA" id="ARBA00022722"/>
    </source>
</evidence>
<keyword evidence="17" id="KW-1185">Reference proteome</keyword>
<evidence type="ECO:0000256" key="11">
    <source>
        <dbReference type="ARBA" id="ARBA00023204"/>
    </source>
</evidence>
<sequence>MPEVINLLSSTPPPPANTHEPSSFRKFHSSPPASADLRVLSDDFDVPEFTNDAGDGFKPPPKRRRLTPEPVRTAGVPGLRDIDLRTPNTKTLFLFSDEIVPSSTGPKDASRPSAFVLDSDPIVFTSSAPEPTSKSPSPRKDKGYKPTTADEDILTGFRNNNRGNTFRDNSGALRGSGKRGPCWRENIEECSDPIRLPDPCELFDFQDENNFVGPGLGSEFSSRTANLLANLGDRSGTTVRTNSKPSQKHTIDLDEDDSDELPEPQSRKPKKATTTTKRSIVDKEAKAKEREATKAQRDREKQLEKERKLKAKEEKAKEKQLAADIAHVNKLKVDKKDSTPEMIVDLATSFQSTSVGNQAVEYMQRLGVEHTFFDSPITNIVKWRRKMKARFNDTLRHWEPCVPYIREEEHVLCLVTAQEFVNMVTSALGSDTPYAPSELEVHVLRIKSAHPNCVIIYLIEGLTAWMRKNANSRNRAYQAEFRRHLDEAQGSSTTSTASSSTSTRRKKANKPEVPPIDDDTVEDALLSLQVTHQCLIHHTVAAPESAEWIKNFTEHISTVPYRRQKLEGNDSAFCMDTGQVKPGENKSDTFVRMLQEVNRVTASMAYGIINQYPSVVKLVEGMRDSGPAMLEDVKKSANKNGAITDSRIGPAASRRLYKVFMGLDPNSTDI</sequence>
<dbReference type="Proteomes" id="UP001610334">
    <property type="component" value="Unassembled WGS sequence"/>
</dbReference>
<dbReference type="PANTHER" id="PTHR21077">
    <property type="entry name" value="EME1 PROTEIN"/>
    <property type="match status" value="1"/>
</dbReference>
<feature type="region of interest" description="Disordered" evidence="14">
    <location>
        <begin position="486"/>
        <end position="518"/>
    </location>
</feature>
<dbReference type="Pfam" id="PF02732">
    <property type="entry name" value="ERCC4"/>
    <property type="match status" value="1"/>
</dbReference>
<evidence type="ECO:0000256" key="12">
    <source>
        <dbReference type="ARBA" id="ARBA00023242"/>
    </source>
</evidence>
<keyword evidence="8" id="KW-0378">Hydrolase</keyword>
<name>A0ABR4I148_9EURO</name>
<feature type="region of interest" description="Disordered" evidence="14">
    <location>
        <begin position="1"/>
        <end position="32"/>
    </location>
</feature>
<keyword evidence="5" id="KW-0479">Metal-binding</keyword>
<evidence type="ECO:0000256" key="9">
    <source>
        <dbReference type="ARBA" id="ARBA00022842"/>
    </source>
</evidence>
<organism evidence="16 17">
    <name type="scientific">Aspergillus granulosus</name>
    <dbReference type="NCBI Taxonomy" id="176169"/>
    <lineage>
        <taxon>Eukaryota</taxon>
        <taxon>Fungi</taxon>
        <taxon>Dikarya</taxon>
        <taxon>Ascomycota</taxon>
        <taxon>Pezizomycotina</taxon>
        <taxon>Eurotiomycetes</taxon>
        <taxon>Eurotiomycetidae</taxon>
        <taxon>Eurotiales</taxon>
        <taxon>Aspergillaceae</taxon>
        <taxon>Aspergillus</taxon>
        <taxon>Aspergillus subgen. Nidulantes</taxon>
    </lineage>
</organism>
<feature type="region of interest" description="Disordered" evidence="14">
    <location>
        <begin position="233"/>
        <end position="316"/>
    </location>
</feature>
<keyword evidence="13" id="KW-0469">Meiosis</keyword>
<dbReference type="InterPro" id="IPR047521">
    <property type="entry name" value="XPF_nuclease_EME1_ascomycetes"/>
</dbReference>
<comment type="similarity">
    <text evidence="3">Belongs to the EME1/MMS4 family.</text>
</comment>
<dbReference type="EMBL" id="JBFXLT010000004">
    <property type="protein sequence ID" value="KAL2821467.1"/>
    <property type="molecule type" value="Genomic_DNA"/>
</dbReference>
<keyword evidence="7" id="KW-0227">DNA damage</keyword>
<comment type="cofactor">
    <cofactor evidence="1">
        <name>Mg(2+)</name>
        <dbReference type="ChEBI" id="CHEBI:18420"/>
    </cofactor>
</comment>
<feature type="compositionally biased region" description="Polar residues" evidence="14">
    <location>
        <begin position="235"/>
        <end position="245"/>
    </location>
</feature>
<feature type="region of interest" description="Disordered" evidence="14">
    <location>
        <begin position="121"/>
        <end position="181"/>
    </location>
</feature>
<evidence type="ECO:0000259" key="15">
    <source>
        <dbReference type="SMART" id="SM00891"/>
    </source>
</evidence>
<dbReference type="Pfam" id="PF21292">
    <property type="entry name" value="EME1-MUS81_C"/>
    <property type="match status" value="1"/>
</dbReference>
<reference evidence="16 17" key="1">
    <citation type="submission" date="2024-07" db="EMBL/GenBank/DDBJ databases">
        <title>Section-level genome sequencing and comparative genomics of Aspergillus sections Usti and Cavernicolus.</title>
        <authorList>
            <consortium name="Lawrence Berkeley National Laboratory"/>
            <person name="Nybo J.L."/>
            <person name="Vesth T.C."/>
            <person name="Theobald S."/>
            <person name="Frisvad J.C."/>
            <person name="Larsen T.O."/>
            <person name="Kjaerboelling I."/>
            <person name="Rothschild-Mancinelli K."/>
            <person name="Lyhne E.K."/>
            <person name="Kogle M.E."/>
            <person name="Barry K."/>
            <person name="Clum A."/>
            <person name="Na H."/>
            <person name="Ledsgaard L."/>
            <person name="Lin J."/>
            <person name="Lipzen A."/>
            <person name="Kuo A."/>
            <person name="Riley R."/>
            <person name="Mondo S."/>
            <person name="Labutti K."/>
            <person name="Haridas S."/>
            <person name="Pangalinan J."/>
            <person name="Salamov A.A."/>
            <person name="Simmons B.A."/>
            <person name="Magnuson J.K."/>
            <person name="Chen J."/>
            <person name="Drula E."/>
            <person name="Henrissat B."/>
            <person name="Wiebenga A."/>
            <person name="Lubbers R.J."/>
            <person name="Gomes A.C."/>
            <person name="Makela M.R."/>
            <person name="Stajich J."/>
            <person name="Grigoriev I.V."/>
            <person name="Mortensen U.H."/>
            <person name="De Vries R.P."/>
            <person name="Baker S.E."/>
            <person name="Andersen M.R."/>
        </authorList>
    </citation>
    <scope>NUCLEOTIDE SEQUENCE [LARGE SCALE GENOMIC DNA]</scope>
    <source>
        <strain evidence="16 17">CBS 588.65</strain>
    </source>
</reference>
<evidence type="ECO:0000256" key="1">
    <source>
        <dbReference type="ARBA" id="ARBA00001946"/>
    </source>
</evidence>
<feature type="compositionally biased region" description="Basic and acidic residues" evidence="14">
    <location>
        <begin position="279"/>
        <end position="316"/>
    </location>
</feature>